<dbReference type="OrthoDB" id="193499at2759"/>
<dbReference type="EMBL" id="MCFK01003416">
    <property type="protein sequence ID" value="RKF62348.1"/>
    <property type="molecule type" value="Genomic_DNA"/>
</dbReference>
<feature type="domain" description="C2H2-type" evidence="2">
    <location>
        <begin position="139"/>
        <end position="160"/>
    </location>
</feature>
<evidence type="ECO:0000259" key="2">
    <source>
        <dbReference type="PROSITE" id="PS00028"/>
    </source>
</evidence>
<keyword evidence="4" id="KW-1185">Reference proteome</keyword>
<dbReference type="Proteomes" id="UP000286134">
    <property type="component" value="Unassembled WGS sequence"/>
</dbReference>
<evidence type="ECO:0000256" key="1">
    <source>
        <dbReference type="SAM" id="MobiDB-lite"/>
    </source>
</evidence>
<sequence length="398" mass="44929">MNRDQYKGFNQNNFRPTSNNRFNVKGDFPQVSKKFDRLKSQDQKICKARAYNTDQQTAEEESESPKLQENETDVYDEAYFQGMDHDENDNDEVDIDKDPTSSYLQNVHLVQTPVKQHSQAPHKSTAQIINSTNEEPRMCLICNMEYYSNNKLHNHLRLLHPKPKKSNLTASTHLKQSQSALIKQINFTTTDCKKLSQFISSTATPNTTTPGYAFKGRHYAQVLLSPDSPQNESYVVCLDTGCGMSLIDGNFLQSLCPTIKINRMEKAMKVKGLGSRLYDASQFIEADFYMPTVNGLVAHFRREIHIVDNLDARILLGMDIASPEGWIIDLDSQLLTLPHNSGVQARIITIKKDKECKIPVFAASSCVIPAQSRSFVAVSSSKGNPLCVPQRDLVYEPL</sequence>
<evidence type="ECO:0000313" key="4">
    <source>
        <dbReference type="Proteomes" id="UP000286134"/>
    </source>
</evidence>
<dbReference type="PROSITE" id="PS00028">
    <property type="entry name" value="ZINC_FINGER_C2H2_1"/>
    <property type="match status" value="1"/>
</dbReference>
<name>A0A420HY28_9PEZI</name>
<accession>A0A420HY28</accession>
<comment type="caution">
    <text evidence="3">The sequence shown here is derived from an EMBL/GenBank/DDBJ whole genome shotgun (WGS) entry which is preliminary data.</text>
</comment>
<evidence type="ECO:0000313" key="3">
    <source>
        <dbReference type="EMBL" id="RKF62348.1"/>
    </source>
</evidence>
<reference evidence="3 4" key="1">
    <citation type="journal article" date="2018" name="BMC Genomics">
        <title>Comparative genome analyses reveal sequence features reflecting distinct modes of host-adaptation between dicot and monocot powdery mildew.</title>
        <authorList>
            <person name="Wu Y."/>
            <person name="Ma X."/>
            <person name="Pan Z."/>
            <person name="Kale S.D."/>
            <person name="Song Y."/>
            <person name="King H."/>
            <person name="Zhang Q."/>
            <person name="Presley C."/>
            <person name="Deng X."/>
            <person name="Wei C.I."/>
            <person name="Xiao S."/>
        </authorList>
    </citation>
    <scope>NUCLEOTIDE SEQUENCE [LARGE SCALE GENOMIC DNA]</scope>
    <source>
        <strain evidence="3">UMSG2</strain>
    </source>
</reference>
<dbReference type="AlphaFoldDB" id="A0A420HY28"/>
<feature type="compositionally biased region" description="Polar residues" evidence="1">
    <location>
        <begin position="8"/>
        <end position="22"/>
    </location>
</feature>
<feature type="region of interest" description="Disordered" evidence="1">
    <location>
        <begin position="1"/>
        <end position="25"/>
    </location>
</feature>
<proteinExistence type="predicted"/>
<protein>
    <recommendedName>
        <fullName evidence="2">C2H2-type domain-containing protein</fullName>
    </recommendedName>
</protein>
<dbReference type="InterPro" id="IPR013087">
    <property type="entry name" value="Znf_C2H2_type"/>
</dbReference>
<dbReference type="Gene3D" id="2.40.70.10">
    <property type="entry name" value="Acid Proteases"/>
    <property type="match status" value="1"/>
</dbReference>
<feature type="region of interest" description="Disordered" evidence="1">
    <location>
        <begin position="47"/>
        <end position="71"/>
    </location>
</feature>
<gene>
    <name evidence="3" type="ORF">OnM2_034062</name>
</gene>
<dbReference type="InterPro" id="IPR021109">
    <property type="entry name" value="Peptidase_aspartic_dom_sf"/>
</dbReference>
<dbReference type="STRING" id="212602.A0A420HY28"/>
<organism evidence="3 4">
    <name type="scientific">Erysiphe neolycopersici</name>
    <dbReference type="NCBI Taxonomy" id="212602"/>
    <lineage>
        <taxon>Eukaryota</taxon>
        <taxon>Fungi</taxon>
        <taxon>Dikarya</taxon>
        <taxon>Ascomycota</taxon>
        <taxon>Pezizomycotina</taxon>
        <taxon>Leotiomycetes</taxon>
        <taxon>Erysiphales</taxon>
        <taxon>Erysiphaceae</taxon>
        <taxon>Erysiphe</taxon>
    </lineage>
</organism>